<protein>
    <submittedName>
        <fullName evidence="1">Uncharacterized protein</fullName>
    </submittedName>
</protein>
<dbReference type="PATRIC" id="fig|1094508.3.peg.2449"/>
<evidence type="ECO:0000313" key="1">
    <source>
        <dbReference type="EMBL" id="AFK87413.1"/>
    </source>
</evidence>
<dbReference type="EMBL" id="CP003184">
    <property type="protein sequence ID" value="AFK87413.1"/>
    <property type="molecule type" value="Genomic_DNA"/>
</dbReference>
<proteinExistence type="predicted"/>
<dbReference type="STRING" id="1094508.Tsac_2415"/>
<evidence type="ECO:0000313" key="2">
    <source>
        <dbReference type="Proteomes" id="UP000006178"/>
    </source>
</evidence>
<dbReference type="eggNOG" id="ENOG502ZBD2">
    <property type="taxonomic scope" value="Bacteria"/>
</dbReference>
<dbReference type="AlphaFoldDB" id="I3VY18"/>
<name>I3VY18_THESW</name>
<gene>
    <name evidence="1" type="ordered locus">Tsac_2415</name>
</gene>
<keyword evidence="2" id="KW-1185">Reference proteome</keyword>
<sequence>MFQIFANGKNITKYVRTESLQIDEAIGERSTCQFDVKYLPGELNLQPGTQISIIEIESGEYLFAGTIDNIDSEEIIQDFPLYIQASIQCADWQQICDRRIVSEAYENVLAGDIVKSIIDSYLAPEGITYTMDSIQDGPTVLQAVFNYVPATDCFDKLSDLAGFNWWIDSNKVFYFCDRATIVAPYTLDGNFKVFNMKMTDNRDNYRNRQYIRAGKGTTDPQTETFKGNGVQKTFTVGFPIALVPTVKVNGIQKTVGIKGVDTGKDWYWNKGDAIITQDDAATPLAATDTLQITYQGLYDVIVLTDDYTAITERQSVEGGTGWYEAVDEEPYLDTSDAAFQNANALLKRYANLCRTLTFETLQSGLHAGQILNVNLPKIKAIGEFLIQKVTYSFKYTGYEPQYRYQIEAASNDNYESWTKFFKANLGQPKTYVIRENIQEQEVLIRLVQQSENTNWSETMTQTLFACPLPSDSLYPSSSLYPC</sequence>
<dbReference type="Proteomes" id="UP000006178">
    <property type="component" value="Chromosome"/>
</dbReference>
<reference evidence="1 2" key="1">
    <citation type="journal article" date="2014" name="Appl. Environ. Microbiol.">
        <title>Profile of Secreted Hydrolases, Associated Proteins, and SlpA in Thermoanaerobacterium saccharolyticum during the Degradation of Hemicellulose.</title>
        <authorList>
            <person name="Currie D.H."/>
            <person name="Guss A.M."/>
            <person name="Herring C.D."/>
            <person name="Giannone R.J."/>
            <person name="Johnson C.M."/>
            <person name="Lankford P.K."/>
            <person name="Brown S.D."/>
            <person name="Hettich R.L."/>
            <person name="Lynd L.R."/>
        </authorList>
    </citation>
    <scope>NUCLEOTIDE SEQUENCE [LARGE SCALE GENOMIC DNA]</scope>
    <source>
        <strain evidence="2">DSM 8691 / JW/SL-YS485</strain>
    </source>
</reference>
<dbReference type="RefSeq" id="WP_014759249.1">
    <property type="nucleotide sequence ID" value="NC_017992.1"/>
</dbReference>
<organism evidence="1 2">
    <name type="scientific">Thermoanaerobacterium saccharolyticum (strain DSM 8691 / JW/SL-YS485)</name>
    <dbReference type="NCBI Taxonomy" id="1094508"/>
    <lineage>
        <taxon>Bacteria</taxon>
        <taxon>Bacillati</taxon>
        <taxon>Bacillota</taxon>
        <taxon>Clostridia</taxon>
        <taxon>Thermoanaerobacterales</taxon>
        <taxon>Thermoanaerobacteraceae</taxon>
        <taxon>Thermoanaerobacterium</taxon>
    </lineage>
</organism>
<accession>I3VY18</accession>
<dbReference type="KEGG" id="tsh:Tsac_2415"/>
<dbReference type="BioCyc" id="TSAC1094508:GLMA-2445-MONOMER"/>